<dbReference type="PRINTS" id="PR00625">
    <property type="entry name" value="JDOMAIN"/>
</dbReference>
<feature type="coiled-coil region" evidence="1">
    <location>
        <begin position="527"/>
        <end position="570"/>
    </location>
</feature>
<evidence type="ECO:0000313" key="4">
    <source>
        <dbReference type="EMBL" id="KAJ7632310.1"/>
    </source>
</evidence>
<feature type="compositionally biased region" description="Basic and acidic residues" evidence="2">
    <location>
        <begin position="743"/>
        <end position="758"/>
    </location>
</feature>
<dbReference type="Pfam" id="PF00226">
    <property type="entry name" value="DnaJ"/>
    <property type="match status" value="1"/>
</dbReference>
<organism evidence="4 5">
    <name type="scientific">Roridomyces roridus</name>
    <dbReference type="NCBI Taxonomy" id="1738132"/>
    <lineage>
        <taxon>Eukaryota</taxon>
        <taxon>Fungi</taxon>
        <taxon>Dikarya</taxon>
        <taxon>Basidiomycota</taxon>
        <taxon>Agaricomycotina</taxon>
        <taxon>Agaricomycetes</taxon>
        <taxon>Agaricomycetidae</taxon>
        <taxon>Agaricales</taxon>
        <taxon>Marasmiineae</taxon>
        <taxon>Mycenaceae</taxon>
        <taxon>Roridomyces</taxon>
    </lineage>
</organism>
<evidence type="ECO:0000256" key="2">
    <source>
        <dbReference type="SAM" id="MobiDB-lite"/>
    </source>
</evidence>
<feature type="compositionally biased region" description="Basic and acidic residues" evidence="2">
    <location>
        <begin position="610"/>
        <end position="633"/>
    </location>
</feature>
<sequence length="758" mass="86090">MEFREEVVEAFALLELSMSATSADITRSYRKKAIQFHPDKNPNDPTATDRFQKLGAAYDVCLEHLENPHKSYVQGGGSYSDQQDGTFVDEDDLAFFMFMFQEAFFSRRANRRNYRSRPTFNSAYYSPSYSYSYYPSNSGARRLGDDSQARHQREYEKRLREFEMEIAAEKQELEREAKEKSKEESRRGTALKEAFSAARAGDAPTVIRIVNEFGFDINGPEKLSKHAALKTTDKAGKFSGAITDALNDAKLHPLHVAITCGNVTAVKFLLSRRGNGNKSLPGCHPSKVAPDGRTPLQIAITGGSMEMIAFMTKEATVHDVERCWQQSDDAQIKEILAGKKGFVDPETKEALKVEAERQLTEKREREEQRLAEERARHEEKMRLKEERARKAAERRAADELKRQQEQEALEEARRRQAEHEEKLAAEARRRAEEAEAVRQAAEARVRAEAQARQLAEEQKRARRQAEEEARLRKAQEMEARQRQREAEAALARQQAEEAEVKRRAAVQAEALRIAAAESARLMEVAAQEAERNRRLALEQQKVEAKRAETLRRLEAQAEEHRRQALKVEERRVVSQDIAEVGHTSERGSTTKLTRKTNKQPRDVSQLSAEELEKRAAQRARDKARIAEERRGKMEALTTKTERPSTPSRPEEDDMDNNPPTPVSMPSPSQQRRLPSLPPAVPRHTRPNVPAKVIQDFPEDIQTVALADDLFAIERAAITVQEGPAPRPFRGYSARGRYRGRGRGSFDGRGRGRGKSNND</sequence>
<name>A0AAD7BX87_9AGAR</name>
<feature type="compositionally biased region" description="Basic and acidic residues" evidence="2">
    <location>
        <begin position="357"/>
        <end position="487"/>
    </location>
</feature>
<feature type="domain" description="J" evidence="3">
    <location>
        <begin position="9"/>
        <end position="76"/>
    </location>
</feature>
<dbReference type="Gene3D" id="1.25.40.20">
    <property type="entry name" value="Ankyrin repeat-containing domain"/>
    <property type="match status" value="1"/>
</dbReference>
<gene>
    <name evidence="4" type="ORF">FB45DRAFT_912120</name>
</gene>
<dbReference type="SMART" id="SM00248">
    <property type="entry name" value="ANK"/>
    <property type="match status" value="2"/>
</dbReference>
<dbReference type="InterPro" id="IPR001623">
    <property type="entry name" value="DnaJ_domain"/>
</dbReference>
<dbReference type="PANTHER" id="PTHR44825">
    <property type="match status" value="1"/>
</dbReference>
<feature type="coiled-coil region" evidence="1">
    <location>
        <begin position="152"/>
        <end position="186"/>
    </location>
</feature>
<evidence type="ECO:0000259" key="3">
    <source>
        <dbReference type="PROSITE" id="PS50076"/>
    </source>
</evidence>
<dbReference type="CDD" id="cd06257">
    <property type="entry name" value="DnaJ"/>
    <property type="match status" value="1"/>
</dbReference>
<proteinExistence type="predicted"/>
<comment type="caution">
    <text evidence="4">The sequence shown here is derived from an EMBL/GenBank/DDBJ whole genome shotgun (WGS) entry which is preliminary data.</text>
</comment>
<dbReference type="EMBL" id="JARKIF010000008">
    <property type="protein sequence ID" value="KAJ7632310.1"/>
    <property type="molecule type" value="Genomic_DNA"/>
</dbReference>
<feature type="region of interest" description="Disordered" evidence="2">
    <location>
        <begin position="722"/>
        <end position="758"/>
    </location>
</feature>
<dbReference type="SUPFAM" id="SSF48403">
    <property type="entry name" value="Ankyrin repeat"/>
    <property type="match status" value="1"/>
</dbReference>
<feature type="region of interest" description="Disordered" evidence="2">
    <location>
        <begin position="575"/>
        <end position="692"/>
    </location>
</feature>
<dbReference type="PROSITE" id="PS50076">
    <property type="entry name" value="DNAJ_2"/>
    <property type="match status" value="1"/>
</dbReference>
<evidence type="ECO:0000313" key="5">
    <source>
        <dbReference type="Proteomes" id="UP001221142"/>
    </source>
</evidence>
<dbReference type="SMART" id="SM00271">
    <property type="entry name" value="DnaJ"/>
    <property type="match status" value="1"/>
</dbReference>
<protein>
    <recommendedName>
        <fullName evidence="3">J domain-containing protein</fullName>
    </recommendedName>
</protein>
<dbReference type="InterPro" id="IPR052763">
    <property type="entry name" value="DnaJ_C4"/>
</dbReference>
<dbReference type="PANTHER" id="PTHR44825:SF1">
    <property type="entry name" value="DNAJ HOMOLOG SUBFAMILY C MEMBER 4"/>
    <property type="match status" value="1"/>
</dbReference>
<dbReference type="AlphaFoldDB" id="A0AAD7BX87"/>
<keyword evidence="5" id="KW-1185">Reference proteome</keyword>
<dbReference type="SUPFAM" id="SSF46565">
    <property type="entry name" value="Chaperone J-domain"/>
    <property type="match status" value="1"/>
</dbReference>
<dbReference type="InterPro" id="IPR036770">
    <property type="entry name" value="Ankyrin_rpt-contain_sf"/>
</dbReference>
<evidence type="ECO:0000256" key="1">
    <source>
        <dbReference type="SAM" id="Coils"/>
    </source>
</evidence>
<feature type="region of interest" description="Disordered" evidence="2">
    <location>
        <begin position="357"/>
        <end position="503"/>
    </location>
</feature>
<dbReference type="Proteomes" id="UP001221142">
    <property type="component" value="Unassembled WGS sequence"/>
</dbReference>
<dbReference type="InterPro" id="IPR002110">
    <property type="entry name" value="Ankyrin_rpt"/>
</dbReference>
<keyword evidence="1" id="KW-0175">Coiled coil</keyword>
<dbReference type="Gene3D" id="1.10.287.110">
    <property type="entry name" value="DnaJ domain"/>
    <property type="match status" value="1"/>
</dbReference>
<dbReference type="InterPro" id="IPR036869">
    <property type="entry name" value="J_dom_sf"/>
</dbReference>
<reference evidence="4" key="1">
    <citation type="submission" date="2023-03" db="EMBL/GenBank/DDBJ databases">
        <title>Massive genome expansion in bonnet fungi (Mycena s.s.) driven by repeated elements and novel gene families across ecological guilds.</title>
        <authorList>
            <consortium name="Lawrence Berkeley National Laboratory"/>
            <person name="Harder C.B."/>
            <person name="Miyauchi S."/>
            <person name="Viragh M."/>
            <person name="Kuo A."/>
            <person name="Thoen E."/>
            <person name="Andreopoulos B."/>
            <person name="Lu D."/>
            <person name="Skrede I."/>
            <person name="Drula E."/>
            <person name="Henrissat B."/>
            <person name="Morin E."/>
            <person name="Kohler A."/>
            <person name="Barry K."/>
            <person name="LaButti K."/>
            <person name="Morin E."/>
            <person name="Salamov A."/>
            <person name="Lipzen A."/>
            <person name="Mereny Z."/>
            <person name="Hegedus B."/>
            <person name="Baldrian P."/>
            <person name="Stursova M."/>
            <person name="Weitz H."/>
            <person name="Taylor A."/>
            <person name="Grigoriev I.V."/>
            <person name="Nagy L.G."/>
            <person name="Martin F."/>
            <person name="Kauserud H."/>
        </authorList>
    </citation>
    <scope>NUCLEOTIDE SEQUENCE</scope>
    <source>
        <strain evidence="4">9284</strain>
    </source>
</reference>
<accession>A0AAD7BX87</accession>